<keyword evidence="1" id="KW-1133">Transmembrane helix</keyword>
<feature type="transmembrane region" description="Helical" evidence="1">
    <location>
        <begin position="190"/>
        <end position="208"/>
    </location>
</feature>
<feature type="transmembrane region" description="Helical" evidence="1">
    <location>
        <begin position="237"/>
        <end position="256"/>
    </location>
</feature>
<evidence type="ECO:0000256" key="1">
    <source>
        <dbReference type="SAM" id="Phobius"/>
    </source>
</evidence>
<protein>
    <submittedName>
        <fullName evidence="2">Uncharacterized protein</fullName>
    </submittedName>
</protein>
<keyword evidence="3" id="KW-1185">Reference proteome</keyword>
<dbReference type="AlphaFoldDB" id="A0A7X0M9K6"/>
<organism evidence="2 3">
    <name type="scientific">Sphaerisporangium rubeum</name>
    <dbReference type="NCBI Taxonomy" id="321317"/>
    <lineage>
        <taxon>Bacteria</taxon>
        <taxon>Bacillati</taxon>
        <taxon>Actinomycetota</taxon>
        <taxon>Actinomycetes</taxon>
        <taxon>Streptosporangiales</taxon>
        <taxon>Streptosporangiaceae</taxon>
        <taxon>Sphaerisporangium</taxon>
    </lineage>
</organism>
<dbReference type="RefSeq" id="WP_184986992.1">
    <property type="nucleotide sequence ID" value="NZ_JACHIU010000001.1"/>
</dbReference>
<feature type="transmembrane region" description="Helical" evidence="1">
    <location>
        <begin position="86"/>
        <end position="110"/>
    </location>
</feature>
<keyword evidence="1" id="KW-0812">Transmembrane</keyword>
<proteinExistence type="predicted"/>
<evidence type="ECO:0000313" key="2">
    <source>
        <dbReference type="EMBL" id="MBB6476750.1"/>
    </source>
</evidence>
<accession>A0A7X0M9K6</accession>
<sequence>MTVRLESAASDTVRDTRPYRATRTATRMSVLELLRRWPSMLFMIFMPASYFLVSYLTSDAVTVVPAKVYDGAAQTVAQVLDRDFKALYLAVLGISVTASFAAMTVVRPGMTALRRLRLVGYRAHHLLSARLYVLLIITAVSTAVFMVIFVPLVTLRSVALAGAALLLVGLVGVALGTLVGLLVPREFEASMLLVAAAGVQMALGRAGADAERFLPYWPGIEALKSAAFVPGADVTRFLGLGALYAMVLFGLSYIVWNRRTRLWRR</sequence>
<dbReference type="Proteomes" id="UP000555564">
    <property type="component" value="Unassembled WGS sequence"/>
</dbReference>
<reference evidence="2 3" key="1">
    <citation type="submission" date="2020-08" db="EMBL/GenBank/DDBJ databases">
        <title>Sequencing the genomes of 1000 actinobacteria strains.</title>
        <authorList>
            <person name="Klenk H.-P."/>
        </authorList>
    </citation>
    <scope>NUCLEOTIDE SEQUENCE [LARGE SCALE GENOMIC DNA]</scope>
    <source>
        <strain evidence="2 3">DSM 44936</strain>
    </source>
</reference>
<keyword evidence="1" id="KW-0472">Membrane</keyword>
<gene>
    <name evidence="2" type="ORF">BJ992_006181</name>
</gene>
<evidence type="ECO:0000313" key="3">
    <source>
        <dbReference type="Proteomes" id="UP000555564"/>
    </source>
</evidence>
<name>A0A7X0M9K6_9ACTN</name>
<dbReference type="EMBL" id="JACHIU010000001">
    <property type="protein sequence ID" value="MBB6476750.1"/>
    <property type="molecule type" value="Genomic_DNA"/>
</dbReference>
<feature type="transmembrane region" description="Helical" evidence="1">
    <location>
        <begin position="131"/>
        <end position="153"/>
    </location>
</feature>
<feature type="transmembrane region" description="Helical" evidence="1">
    <location>
        <begin position="37"/>
        <end position="57"/>
    </location>
</feature>
<feature type="transmembrane region" description="Helical" evidence="1">
    <location>
        <begin position="159"/>
        <end position="183"/>
    </location>
</feature>
<comment type="caution">
    <text evidence="2">The sequence shown here is derived from an EMBL/GenBank/DDBJ whole genome shotgun (WGS) entry which is preliminary data.</text>
</comment>